<accession>A0A9N8HH24</accession>
<feature type="region of interest" description="Disordered" evidence="1">
    <location>
        <begin position="458"/>
        <end position="482"/>
    </location>
</feature>
<evidence type="ECO:0000256" key="1">
    <source>
        <dbReference type="SAM" id="MobiDB-lite"/>
    </source>
</evidence>
<sequence>MPYQIPLDMEGYNEQLPSCCTDSSSRRSSVGFNSKGVRRKSPVRHVEGVSIEQLPPLRAHVRLMLATIAMVLVINQFYEPNVMGARLATGTNSSSVASTAQMIAPHGACGFREYPDQQYYNSDFLADDDNRGRLRRHGNKGQSARPFLAEADYIYGEVPILLTPSPKFGGGGKICLDDKGANAGSHYVAFADGTNPTILSVARVKQRLPSHHPLLQLLDTIIADIAKESTDATSSTKAKPAFVGTVLFKRPEAMQCYYGQPEQPEDLFQSQGFQHQRYEQGTFFAILDAHGRILWKTPITLTPALQYLQATARRLATSDTSSTVGNNSVELDPADIASESSPHHKAFDTHDVFDDPRLFLHDGQIWISSHGNRRGFQSHNQIHFAPVAAEDGNGSTFVARIDEQDTVPVCCGRNIGVLEQTSNTATAMSSSPSAVNPLAVLPWIDPVTFMRVNGNGTAVQPDGQPLASGPKAGTANKRKKKRVTSHFHGTNGFLLYLPETNEYLGIGHFHKGAHKPFAVWGHHYTHAFYTISAGNENDHHYQLTRLSPEFVFASKSARSEHEADGDVIQFASGMEIVSHDDGVEYVVISYGINDCESAIVYVEMSRVVELLRPVDDGLRVVDFMARA</sequence>
<dbReference type="OrthoDB" id="423854at2759"/>
<reference evidence="2" key="1">
    <citation type="submission" date="2020-06" db="EMBL/GenBank/DDBJ databases">
        <authorList>
            <consortium name="Plant Systems Biology data submission"/>
        </authorList>
    </citation>
    <scope>NUCLEOTIDE SEQUENCE</scope>
    <source>
        <strain evidence="2">D6</strain>
    </source>
</reference>
<proteinExistence type="predicted"/>
<dbReference type="AlphaFoldDB" id="A0A9N8HH24"/>
<keyword evidence="3" id="KW-1185">Reference proteome</keyword>
<comment type="caution">
    <text evidence="2">The sequence shown here is derived from an EMBL/GenBank/DDBJ whole genome shotgun (WGS) entry which is preliminary data.</text>
</comment>
<evidence type="ECO:0000313" key="3">
    <source>
        <dbReference type="Proteomes" id="UP001153069"/>
    </source>
</evidence>
<dbReference type="Proteomes" id="UP001153069">
    <property type="component" value="Unassembled WGS sequence"/>
</dbReference>
<dbReference type="EMBL" id="CAICTM010000609">
    <property type="protein sequence ID" value="CAB9513746.1"/>
    <property type="molecule type" value="Genomic_DNA"/>
</dbReference>
<gene>
    <name evidence="2" type="ORF">SEMRO_610_G175100.1</name>
</gene>
<feature type="region of interest" description="Disordered" evidence="1">
    <location>
        <begin position="18"/>
        <end position="37"/>
    </location>
</feature>
<organism evidence="2 3">
    <name type="scientific">Seminavis robusta</name>
    <dbReference type="NCBI Taxonomy" id="568900"/>
    <lineage>
        <taxon>Eukaryota</taxon>
        <taxon>Sar</taxon>
        <taxon>Stramenopiles</taxon>
        <taxon>Ochrophyta</taxon>
        <taxon>Bacillariophyta</taxon>
        <taxon>Bacillariophyceae</taxon>
        <taxon>Bacillariophycidae</taxon>
        <taxon>Naviculales</taxon>
        <taxon>Naviculaceae</taxon>
        <taxon>Seminavis</taxon>
    </lineage>
</organism>
<evidence type="ECO:0000313" key="2">
    <source>
        <dbReference type="EMBL" id="CAB9513746.1"/>
    </source>
</evidence>
<protein>
    <submittedName>
        <fullName evidence="2">Uncharacterized protein</fullName>
    </submittedName>
</protein>
<name>A0A9N8HH24_9STRA</name>